<feature type="chain" id="PRO_5017639159" description="BACON domain-containing protein" evidence="1">
    <location>
        <begin position="22"/>
        <end position="486"/>
    </location>
</feature>
<evidence type="ECO:0000259" key="2">
    <source>
        <dbReference type="Pfam" id="PF13004"/>
    </source>
</evidence>
<dbReference type="RefSeq" id="WP_117742247.1">
    <property type="nucleotide sequence ID" value="NZ_QSSV01000019.1"/>
</dbReference>
<feature type="signal peptide" evidence="1">
    <location>
        <begin position="1"/>
        <end position="21"/>
    </location>
</feature>
<organism evidence="3 4">
    <name type="scientific">Bacteroides stercoris</name>
    <dbReference type="NCBI Taxonomy" id="46506"/>
    <lineage>
        <taxon>Bacteria</taxon>
        <taxon>Pseudomonadati</taxon>
        <taxon>Bacteroidota</taxon>
        <taxon>Bacteroidia</taxon>
        <taxon>Bacteroidales</taxon>
        <taxon>Bacteroidaceae</taxon>
        <taxon>Bacteroides</taxon>
    </lineage>
</organism>
<gene>
    <name evidence="3" type="ORF">DXC34_13945</name>
</gene>
<feature type="domain" description="BACON" evidence="2">
    <location>
        <begin position="165"/>
        <end position="220"/>
    </location>
</feature>
<sequence length="486" mass="54412">MKVLRFVRLVFIIVITSLSLAACNEDSNSTAPIFYIDSSLEEGLIFGGEGGEQFIKFGCSMDWNLQISSPNNDMTWCTSSMTSGKAGNYNVKFTVTKNTDENERFVYVNIFAGTSTITFIITQHKKNTEDDVEKPTISLSQESFNVETRGGIIKVDVESNVQYMIQMPDIDWITEMTDNTKASNSHYFAISENPLLTDRNADILFVTQELDTLATVVIEQRANNFITVNSTEAGSLLGIIGAEHIEDVTGLKVIGDINGNDIVLIKRMTNLINLDLSQSRIVEGGVSYGKKDIHYTIPIYIDDEKHPQVDAYTENDIIGENMFENCNFKSIKLPNSSKKIDARAFKNCLLLKNVNIPKSVNYISWFTFYNCKSLDNVIFENEAKPGIGYNAFARCESLKNIDLPDGISEILRLVFAGCISLEEIKIPSNVTKLYQSLFAGCSSLEHVDMPNNITEIEYGVFSNCKSLKKIDIPKSITEIQGYTFYL</sequence>
<dbReference type="Pfam" id="PF13306">
    <property type="entry name" value="LRR_5"/>
    <property type="match status" value="2"/>
</dbReference>
<dbReference type="InterPro" id="IPR026906">
    <property type="entry name" value="LRR_5"/>
</dbReference>
<comment type="caution">
    <text evidence="3">The sequence shown here is derived from an EMBL/GenBank/DDBJ whole genome shotgun (WGS) entry which is preliminary data.</text>
</comment>
<name>A0A3E4UL01_BACSE</name>
<dbReference type="Gene3D" id="2.60.40.10">
    <property type="entry name" value="Immunoglobulins"/>
    <property type="match status" value="2"/>
</dbReference>
<dbReference type="Proteomes" id="UP000261223">
    <property type="component" value="Unassembled WGS sequence"/>
</dbReference>
<dbReference type="InterPro" id="IPR032675">
    <property type="entry name" value="LRR_dom_sf"/>
</dbReference>
<dbReference type="AlphaFoldDB" id="A0A3E4UL01"/>
<protein>
    <recommendedName>
        <fullName evidence="2">BACON domain-containing protein</fullName>
    </recommendedName>
</protein>
<dbReference type="EMBL" id="QSSV01000019">
    <property type="protein sequence ID" value="RGM11246.1"/>
    <property type="molecule type" value="Genomic_DNA"/>
</dbReference>
<evidence type="ECO:0000313" key="4">
    <source>
        <dbReference type="Proteomes" id="UP000261223"/>
    </source>
</evidence>
<dbReference type="SUPFAM" id="SSF52058">
    <property type="entry name" value="L domain-like"/>
    <property type="match status" value="1"/>
</dbReference>
<dbReference type="Gene3D" id="3.80.10.10">
    <property type="entry name" value="Ribonuclease Inhibitor"/>
    <property type="match status" value="2"/>
</dbReference>
<dbReference type="InterPro" id="IPR024361">
    <property type="entry name" value="BACON"/>
</dbReference>
<dbReference type="InterPro" id="IPR013783">
    <property type="entry name" value="Ig-like_fold"/>
</dbReference>
<dbReference type="InterPro" id="IPR053139">
    <property type="entry name" value="Surface_bspA-like"/>
</dbReference>
<dbReference type="PANTHER" id="PTHR45661:SF3">
    <property type="entry name" value="IG-LIKE DOMAIN-CONTAINING PROTEIN"/>
    <property type="match status" value="1"/>
</dbReference>
<proteinExistence type="predicted"/>
<accession>A0A3E4UL01</accession>
<evidence type="ECO:0000256" key="1">
    <source>
        <dbReference type="SAM" id="SignalP"/>
    </source>
</evidence>
<dbReference type="PANTHER" id="PTHR45661">
    <property type="entry name" value="SURFACE ANTIGEN"/>
    <property type="match status" value="1"/>
</dbReference>
<evidence type="ECO:0000313" key="3">
    <source>
        <dbReference type="EMBL" id="RGM11246.1"/>
    </source>
</evidence>
<feature type="domain" description="BACON" evidence="2">
    <location>
        <begin position="72"/>
        <end position="123"/>
    </location>
</feature>
<reference evidence="3 4" key="1">
    <citation type="submission" date="2018-08" db="EMBL/GenBank/DDBJ databases">
        <title>A genome reference for cultivated species of the human gut microbiota.</title>
        <authorList>
            <person name="Zou Y."/>
            <person name="Xue W."/>
            <person name="Luo G."/>
        </authorList>
    </citation>
    <scope>NUCLEOTIDE SEQUENCE [LARGE SCALE GENOMIC DNA]</scope>
    <source>
        <strain evidence="3 4">TF03-6</strain>
    </source>
</reference>
<dbReference type="PROSITE" id="PS51257">
    <property type="entry name" value="PROKAR_LIPOPROTEIN"/>
    <property type="match status" value="1"/>
</dbReference>
<keyword evidence="1" id="KW-0732">Signal</keyword>
<dbReference type="CDD" id="cd14948">
    <property type="entry name" value="BACON"/>
    <property type="match status" value="2"/>
</dbReference>
<dbReference type="Pfam" id="PF13004">
    <property type="entry name" value="BACON"/>
    <property type="match status" value="2"/>
</dbReference>